<dbReference type="OrthoDB" id="375801at2759"/>
<dbReference type="Proteomes" id="UP000220797">
    <property type="component" value="Unassembled WGS sequence"/>
</dbReference>
<dbReference type="EMBL" id="CVMV01000096">
    <property type="protein sequence ID" value="CRG97309.1"/>
    <property type="molecule type" value="Genomic_DNA"/>
</dbReference>
<evidence type="ECO:0000256" key="1">
    <source>
        <dbReference type="SAM" id="MobiDB-lite"/>
    </source>
</evidence>
<dbReference type="OMA" id="CPIPLYK"/>
<dbReference type="AlphaFoldDB" id="A0A1J1GXX1"/>
<reference evidence="2" key="1">
    <citation type="submission" date="2015-04" db="EMBL/GenBank/DDBJ databases">
        <authorList>
            <consortium name="Pathogen Informatics"/>
        </authorList>
    </citation>
    <scope>NUCLEOTIDE SEQUENCE [LARGE SCALE GENOMIC DNA]</scope>
    <source>
        <strain evidence="2">8A</strain>
    </source>
</reference>
<evidence type="ECO:0000313" key="3">
    <source>
        <dbReference type="Proteomes" id="UP000220797"/>
    </source>
</evidence>
<comment type="caution">
    <text evidence="2">The sequence shown here is derived from an EMBL/GenBank/DDBJ whole genome shotgun (WGS) entry which is preliminary data.</text>
</comment>
<gene>
    <name evidence="2" type="ORF">PGAL8A_00488800</name>
</gene>
<accession>A0A1J1GXX1</accession>
<dbReference type="GeneID" id="39733421"/>
<dbReference type="RefSeq" id="XP_028530111.1">
    <property type="nucleotide sequence ID" value="XM_028673683.1"/>
</dbReference>
<name>A0A1J1GXX1_PLAGA</name>
<proteinExistence type="predicted"/>
<evidence type="ECO:0000313" key="2">
    <source>
        <dbReference type="EMBL" id="CRG97309.1"/>
    </source>
</evidence>
<organism evidence="2 3">
    <name type="scientific">Plasmodium gallinaceum</name>
    <dbReference type="NCBI Taxonomy" id="5849"/>
    <lineage>
        <taxon>Eukaryota</taxon>
        <taxon>Sar</taxon>
        <taxon>Alveolata</taxon>
        <taxon>Apicomplexa</taxon>
        <taxon>Aconoidasida</taxon>
        <taxon>Haemosporida</taxon>
        <taxon>Plasmodiidae</taxon>
        <taxon>Plasmodium</taxon>
        <taxon>Plasmodium (Haemamoeba)</taxon>
    </lineage>
</organism>
<feature type="region of interest" description="Disordered" evidence="1">
    <location>
        <begin position="1"/>
        <end position="20"/>
    </location>
</feature>
<keyword evidence="3" id="KW-1185">Reference proteome</keyword>
<dbReference type="VEuPathDB" id="PlasmoDB:PGAL8A_00488800"/>
<protein>
    <submittedName>
        <fullName evidence="2">Uncharacterized protein</fullName>
    </submittedName>
</protein>
<sequence length="118" mass="14201">MNTEKENKENNNEKDKRKDLPKDLENLSIKYSVYNSCFLLLSGLQLYFLGEKTNEKKNCVNLNSTIFSKKKKINKSTFFKNNFLNDYNMYYKEPKKSYLNEEIPYMIPLYKKNRKVNN</sequence>